<keyword evidence="4" id="KW-0503">Monooxygenase</keyword>
<evidence type="ECO:0000313" key="5">
    <source>
        <dbReference type="EMBL" id="OWP05901.1"/>
    </source>
</evidence>
<proteinExistence type="predicted"/>
<keyword evidence="3" id="KW-0560">Oxidoreductase</keyword>
<sequence length="108" mass="11630">MDVDIAMVGGGPAGLALAGNLERASFSSVVYQPSARDVPPRGGCLDLHEGGGQLAMEEAGCYEKCWECGQEVEMQPFTKPVVPTSDDRTSRRREAGFSLLLRRFTHTG</sequence>
<name>A0A218ZCW5_9HELO</name>
<dbReference type="PANTHER" id="PTHR46972">
    <property type="entry name" value="MONOOXYGENASE ASQM-RELATED"/>
    <property type="match status" value="1"/>
</dbReference>
<evidence type="ECO:0000256" key="2">
    <source>
        <dbReference type="ARBA" id="ARBA00022827"/>
    </source>
</evidence>
<dbReference type="PANTHER" id="PTHR46972:SF1">
    <property type="entry name" value="FAD DEPENDENT OXIDOREDUCTASE DOMAIN-CONTAINING PROTEIN"/>
    <property type="match status" value="1"/>
</dbReference>
<reference evidence="5 6" key="1">
    <citation type="submission" date="2017-04" db="EMBL/GenBank/DDBJ databases">
        <title>Draft genome sequence of Marssonina coronaria NL1: causal agent of apple blotch.</title>
        <authorList>
            <person name="Cheng Q."/>
        </authorList>
    </citation>
    <scope>NUCLEOTIDE SEQUENCE [LARGE SCALE GENOMIC DNA]</scope>
    <source>
        <strain evidence="5 6">NL1</strain>
    </source>
</reference>
<keyword evidence="6" id="KW-1185">Reference proteome</keyword>
<keyword evidence="2" id="KW-0274">FAD</keyword>
<gene>
    <name evidence="5" type="ORF">B2J93_6225</name>
</gene>
<dbReference type="EMBL" id="MZNU01000059">
    <property type="protein sequence ID" value="OWP05901.1"/>
    <property type="molecule type" value="Genomic_DNA"/>
</dbReference>
<dbReference type="InParanoid" id="A0A218ZCW5"/>
<dbReference type="GO" id="GO:0004497">
    <property type="term" value="F:monooxygenase activity"/>
    <property type="evidence" value="ECO:0007669"/>
    <property type="project" value="UniProtKB-KW"/>
</dbReference>
<dbReference type="OrthoDB" id="655030at2759"/>
<evidence type="ECO:0000256" key="4">
    <source>
        <dbReference type="ARBA" id="ARBA00023033"/>
    </source>
</evidence>
<organism evidence="5 6">
    <name type="scientific">Diplocarpon coronariae</name>
    <dbReference type="NCBI Taxonomy" id="2795749"/>
    <lineage>
        <taxon>Eukaryota</taxon>
        <taxon>Fungi</taxon>
        <taxon>Dikarya</taxon>
        <taxon>Ascomycota</taxon>
        <taxon>Pezizomycotina</taxon>
        <taxon>Leotiomycetes</taxon>
        <taxon>Helotiales</taxon>
        <taxon>Drepanopezizaceae</taxon>
        <taxon>Diplocarpon</taxon>
    </lineage>
</organism>
<dbReference type="Proteomes" id="UP000242519">
    <property type="component" value="Unassembled WGS sequence"/>
</dbReference>
<evidence type="ECO:0000256" key="3">
    <source>
        <dbReference type="ARBA" id="ARBA00023002"/>
    </source>
</evidence>
<dbReference type="Gene3D" id="3.50.50.60">
    <property type="entry name" value="FAD/NAD(P)-binding domain"/>
    <property type="match status" value="1"/>
</dbReference>
<dbReference type="SUPFAM" id="SSF51905">
    <property type="entry name" value="FAD/NAD(P)-binding domain"/>
    <property type="match status" value="1"/>
</dbReference>
<accession>A0A218ZCW5</accession>
<evidence type="ECO:0000256" key="1">
    <source>
        <dbReference type="ARBA" id="ARBA00022630"/>
    </source>
</evidence>
<dbReference type="STRING" id="503106.A0A218ZCW5"/>
<dbReference type="InterPro" id="IPR036188">
    <property type="entry name" value="FAD/NAD-bd_sf"/>
</dbReference>
<evidence type="ECO:0000313" key="6">
    <source>
        <dbReference type="Proteomes" id="UP000242519"/>
    </source>
</evidence>
<keyword evidence="1" id="KW-0285">Flavoprotein</keyword>
<comment type="caution">
    <text evidence="5">The sequence shown here is derived from an EMBL/GenBank/DDBJ whole genome shotgun (WGS) entry which is preliminary data.</text>
</comment>
<protein>
    <recommendedName>
        <fullName evidence="7">FAD-binding domain-containing protein</fullName>
    </recommendedName>
</protein>
<evidence type="ECO:0008006" key="7">
    <source>
        <dbReference type="Google" id="ProtNLM"/>
    </source>
</evidence>
<dbReference type="AlphaFoldDB" id="A0A218ZCW5"/>